<evidence type="ECO:0000256" key="2">
    <source>
        <dbReference type="ARBA" id="ARBA00022793"/>
    </source>
</evidence>
<keyword evidence="4" id="KW-0456">Lyase</keyword>
<sequence>MKRIDAITMIARKAEEKNSLIVCNIGLPSKELHHVKDRNGNFYMLGSMGLSSSIGLGLSLSVPKRHVIAIDGDGSVLMNMGSLATIAHQRPENYLLVVIDNGTYGSTGDQPTATSLGTDLGAVAKGAGIQDVYTTNNEKELEQTLKNVDRGVVIARVGAGNASVPIIGLSPEEIIERFMTECARPSE</sequence>
<comment type="catalytic activity">
    <reaction evidence="6">
        <text>3-sulfopyruvate + H(+) = sulfoacetaldehyde + CO2</text>
        <dbReference type="Rhea" id="RHEA:20948"/>
        <dbReference type="ChEBI" id="CHEBI:15378"/>
        <dbReference type="ChEBI" id="CHEBI:16526"/>
        <dbReference type="ChEBI" id="CHEBI:57940"/>
        <dbReference type="ChEBI" id="CHEBI:58246"/>
        <dbReference type="EC" id="4.1.1.79"/>
    </reaction>
</comment>
<proteinExistence type="predicted"/>
<comment type="caution">
    <text evidence="8">The sequence shown here is derived from an EMBL/GenBank/DDBJ whole genome shotgun (WGS) entry which is preliminary data.</text>
</comment>
<dbReference type="InterPro" id="IPR000399">
    <property type="entry name" value="TPP-bd_CS"/>
</dbReference>
<organism evidence="8 9">
    <name type="scientific">Methanococcoides methylutens</name>
    <dbReference type="NCBI Taxonomy" id="2226"/>
    <lineage>
        <taxon>Archaea</taxon>
        <taxon>Methanobacteriati</taxon>
        <taxon>Methanobacteriota</taxon>
        <taxon>Stenosarchaea group</taxon>
        <taxon>Methanomicrobia</taxon>
        <taxon>Methanosarcinales</taxon>
        <taxon>Methanosarcinaceae</taxon>
        <taxon>Methanococcoides</taxon>
    </lineage>
</organism>
<protein>
    <recommendedName>
        <fullName evidence="5">sulfopyruvate decarboxylase</fullName>
        <ecNumber evidence="5">4.1.1.79</ecNumber>
    </recommendedName>
</protein>
<evidence type="ECO:0000313" key="9">
    <source>
        <dbReference type="Proteomes" id="UP000029859"/>
    </source>
</evidence>
<dbReference type="Proteomes" id="UP000029859">
    <property type="component" value="Unassembled WGS sequence"/>
</dbReference>
<keyword evidence="3" id="KW-0786">Thiamine pyrophosphate</keyword>
<keyword evidence="2" id="KW-0210">Decarboxylase</keyword>
<name>A0A099SZZ1_METMT</name>
<dbReference type="SUPFAM" id="SSF52518">
    <property type="entry name" value="Thiamin diphosphate-binding fold (THDP-binding)"/>
    <property type="match status" value="1"/>
</dbReference>
<dbReference type="NCBIfam" id="TIGR03846">
    <property type="entry name" value="sulfopy_beta"/>
    <property type="match status" value="1"/>
</dbReference>
<keyword evidence="1" id="KW-0174">Coenzyme M biosynthesis</keyword>
<dbReference type="GO" id="GO:0000287">
    <property type="term" value="F:magnesium ion binding"/>
    <property type="evidence" value="ECO:0007669"/>
    <property type="project" value="InterPro"/>
</dbReference>
<evidence type="ECO:0000256" key="5">
    <source>
        <dbReference type="ARBA" id="ARBA00038875"/>
    </source>
</evidence>
<dbReference type="PANTHER" id="PTHR42818:SF1">
    <property type="entry name" value="SULFOPYRUVATE DECARBOXYLASE"/>
    <property type="match status" value="1"/>
</dbReference>
<dbReference type="EC" id="4.1.1.79" evidence="5"/>
<accession>A0A099SZZ1</accession>
<dbReference type="GO" id="GO:0050545">
    <property type="term" value="F:sulfopyruvate decarboxylase activity"/>
    <property type="evidence" value="ECO:0007669"/>
    <property type="project" value="UniProtKB-EC"/>
</dbReference>
<evidence type="ECO:0000256" key="4">
    <source>
        <dbReference type="ARBA" id="ARBA00023239"/>
    </source>
</evidence>
<dbReference type="PANTHER" id="PTHR42818">
    <property type="entry name" value="SULFOPYRUVATE DECARBOXYLASE SUBUNIT ALPHA"/>
    <property type="match status" value="1"/>
</dbReference>
<dbReference type="GO" id="GO:0030976">
    <property type="term" value="F:thiamine pyrophosphate binding"/>
    <property type="evidence" value="ECO:0007669"/>
    <property type="project" value="InterPro"/>
</dbReference>
<dbReference type="InterPro" id="IPR011766">
    <property type="entry name" value="TPP_enzyme_TPP-bd"/>
</dbReference>
<dbReference type="AlphaFoldDB" id="A0A099SZZ1"/>
<dbReference type="Gene3D" id="3.40.50.970">
    <property type="match status" value="1"/>
</dbReference>
<dbReference type="GO" id="GO:0019295">
    <property type="term" value="P:coenzyme M biosynthetic process"/>
    <property type="evidence" value="ECO:0007669"/>
    <property type="project" value="UniProtKB-KW"/>
</dbReference>
<evidence type="ECO:0000256" key="6">
    <source>
        <dbReference type="ARBA" id="ARBA00048551"/>
    </source>
</evidence>
<dbReference type="EMBL" id="JRHO01000014">
    <property type="protein sequence ID" value="KGK98244.1"/>
    <property type="molecule type" value="Genomic_DNA"/>
</dbReference>
<keyword evidence="9" id="KW-1185">Reference proteome</keyword>
<evidence type="ECO:0000256" key="1">
    <source>
        <dbReference type="ARBA" id="ARBA00022545"/>
    </source>
</evidence>
<dbReference type="Pfam" id="PF02775">
    <property type="entry name" value="TPP_enzyme_C"/>
    <property type="match status" value="1"/>
</dbReference>
<evidence type="ECO:0000313" key="8">
    <source>
        <dbReference type="EMBL" id="KGK98244.1"/>
    </source>
</evidence>
<dbReference type="InterPro" id="IPR029061">
    <property type="entry name" value="THDP-binding"/>
</dbReference>
<dbReference type="CDD" id="cd03372">
    <property type="entry name" value="TPP_ComE"/>
    <property type="match status" value="1"/>
</dbReference>
<dbReference type="InterPro" id="IPR022494">
    <property type="entry name" value="Sulfopyruvate_deCO2ase_bsu"/>
</dbReference>
<dbReference type="OrthoDB" id="77140at2157"/>
<keyword evidence="8" id="KW-0670">Pyruvate</keyword>
<gene>
    <name evidence="8" type="ORF">LI82_11040</name>
</gene>
<reference evidence="8 9" key="1">
    <citation type="submission" date="2014-09" db="EMBL/GenBank/DDBJ databases">
        <title>Draft genome sequence of an obligately methylotrophic methanogen, Methanococcoides methylutens, isolated from marine sediment.</title>
        <authorList>
            <person name="Guan Y."/>
            <person name="Ngugi D.K."/>
            <person name="Blom J."/>
            <person name="Ali S."/>
            <person name="Ferry J.G."/>
            <person name="Stingl U."/>
        </authorList>
    </citation>
    <scope>NUCLEOTIDE SEQUENCE [LARGE SCALE GENOMIC DNA]</scope>
    <source>
        <strain evidence="8 9">DSM 2657</strain>
    </source>
</reference>
<evidence type="ECO:0000256" key="3">
    <source>
        <dbReference type="ARBA" id="ARBA00023052"/>
    </source>
</evidence>
<dbReference type="PROSITE" id="PS00187">
    <property type="entry name" value="TPP_ENZYMES"/>
    <property type="match status" value="1"/>
</dbReference>
<dbReference type="RefSeq" id="WP_048195586.1">
    <property type="nucleotide sequence ID" value="NZ_CAAGSM010000001.1"/>
</dbReference>
<dbReference type="InterPro" id="IPR051818">
    <property type="entry name" value="TPP_dependent_decarboxylase"/>
</dbReference>
<evidence type="ECO:0000259" key="7">
    <source>
        <dbReference type="Pfam" id="PF02775"/>
    </source>
</evidence>
<feature type="domain" description="Thiamine pyrophosphate enzyme TPP-binding" evidence="7">
    <location>
        <begin position="43"/>
        <end position="147"/>
    </location>
</feature>